<sequence length="284" mass="30878">MSQQQVAAQVANLLGKVGRWSVFLGIGGSVLQTSLYTVDGGERAVMYDRIQGVLPVPIGEGTHFRVPWLQSPNVMDIRTRPRTISSVTGTKDLQMVNISLRVLTKPDTDTLATIFKNLGLDWDERVLPSIGNEIIKAVVAQYNAEQLLTQRDKVSKAVRESLTLRAKEFNILVDDVAITHLSFGTEFTKAVESKQVAQQEAERARFVVMKADQERKAAVIRAEGESESARLISDATRSAGPGMIELRRIEAAKDIAATMSKSGNVVYLPGGGNMLLGLNSGGGR</sequence>
<dbReference type="InterPro" id="IPR036013">
    <property type="entry name" value="Band_7/SPFH_dom_sf"/>
</dbReference>
<gene>
    <name evidence="6" type="ORF">WJX73_002039</name>
</gene>
<protein>
    <recommendedName>
        <fullName evidence="4">Prohibitin</fullName>
    </recommendedName>
</protein>
<evidence type="ECO:0000256" key="2">
    <source>
        <dbReference type="ARBA" id="ARBA00009658"/>
    </source>
</evidence>
<comment type="subunit">
    <text evidence="3">Component of a prohibitin multimeric complex in mitochondrial membranes.</text>
</comment>
<dbReference type="AlphaFoldDB" id="A0AAW1P094"/>
<reference evidence="6 7" key="1">
    <citation type="journal article" date="2024" name="Nat. Commun.">
        <title>Phylogenomics reveals the evolutionary origins of lichenization in chlorophyte algae.</title>
        <authorList>
            <person name="Puginier C."/>
            <person name="Libourel C."/>
            <person name="Otte J."/>
            <person name="Skaloud P."/>
            <person name="Haon M."/>
            <person name="Grisel S."/>
            <person name="Petersen M."/>
            <person name="Berrin J.G."/>
            <person name="Delaux P.M."/>
            <person name="Dal Grande F."/>
            <person name="Keller J."/>
        </authorList>
    </citation>
    <scope>NUCLEOTIDE SEQUENCE [LARGE SCALE GENOMIC DNA]</scope>
    <source>
        <strain evidence="6 7">SAG 2036</strain>
    </source>
</reference>
<name>A0AAW1P094_9CHLO</name>
<dbReference type="GO" id="GO:0007005">
    <property type="term" value="P:mitochondrion organization"/>
    <property type="evidence" value="ECO:0007669"/>
    <property type="project" value="TreeGrafter"/>
</dbReference>
<evidence type="ECO:0000256" key="3">
    <source>
        <dbReference type="ARBA" id="ARBA00011786"/>
    </source>
</evidence>
<comment type="similarity">
    <text evidence="2 4">Belongs to the prohibitin family.</text>
</comment>
<keyword evidence="4" id="KW-0472">Membrane</keyword>
<accession>A0AAW1P094</accession>
<evidence type="ECO:0000256" key="4">
    <source>
        <dbReference type="RuleBase" id="RU366048"/>
    </source>
</evidence>
<proteinExistence type="inferred from homology"/>
<keyword evidence="4" id="KW-0496">Mitochondrion</keyword>
<keyword evidence="4" id="KW-0999">Mitochondrion inner membrane</keyword>
<comment type="caution">
    <text evidence="6">The sequence shown here is derived from an EMBL/GenBank/DDBJ whole genome shotgun (WGS) entry which is preliminary data.</text>
</comment>
<evidence type="ECO:0000259" key="5">
    <source>
        <dbReference type="SMART" id="SM00244"/>
    </source>
</evidence>
<dbReference type="PRINTS" id="PR00679">
    <property type="entry name" value="PROHIBITIN"/>
</dbReference>
<organism evidence="6 7">
    <name type="scientific">Symbiochloris irregularis</name>
    <dbReference type="NCBI Taxonomy" id="706552"/>
    <lineage>
        <taxon>Eukaryota</taxon>
        <taxon>Viridiplantae</taxon>
        <taxon>Chlorophyta</taxon>
        <taxon>core chlorophytes</taxon>
        <taxon>Trebouxiophyceae</taxon>
        <taxon>Trebouxiales</taxon>
        <taxon>Trebouxiaceae</taxon>
        <taxon>Symbiochloris</taxon>
    </lineage>
</organism>
<evidence type="ECO:0000256" key="1">
    <source>
        <dbReference type="ARBA" id="ARBA00004140"/>
    </source>
</evidence>
<dbReference type="Proteomes" id="UP001465755">
    <property type="component" value="Unassembled WGS sequence"/>
</dbReference>
<dbReference type="Gene3D" id="3.30.479.30">
    <property type="entry name" value="Band 7 domain"/>
    <property type="match status" value="1"/>
</dbReference>
<dbReference type="InterPro" id="IPR000163">
    <property type="entry name" value="Prohibitin"/>
</dbReference>
<keyword evidence="7" id="KW-1185">Reference proteome</keyword>
<dbReference type="PANTHER" id="PTHR23222:SF0">
    <property type="entry name" value="PROHIBITIN 1"/>
    <property type="match status" value="1"/>
</dbReference>
<dbReference type="CDD" id="cd03401">
    <property type="entry name" value="SPFH_prohibitin"/>
    <property type="match status" value="1"/>
</dbReference>
<dbReference type="PANTHER" id="PTHR23222">
    <property type="entry name" value="PROHIBITIN"/>
    <property type="match status" value="1"/>
</dbReference>
<dbReference type="EMBL" id="JALJOQ010000080">
    <property type="protein sequence ID" value="KAK9800781.1"/>
    <property type="molecule type" value="Genomic_DNA"/>
</dbReference>
<dbReference type="FunFam" id="3.30.479.30:FF:000001">
    <property type="entry name" value="Prohibitin 2"/>
    <property type="match status" value="1"/>
</dbReference>
<evidence type="ECO:0000313" key="7">
    <source>
        <dbReference type="Proteomes" id="UP001465755"/>
    </source>
</evidence>
<feature type="domain" description="Band 7" evidence="5">
    <location>
        <begin position="34"/>
        <end position="195"/>
    </location>
</feature>
<dbReference type="Pfam" id="PF01145">
    <property type="entry name" value="Band_7"/>
    <property type="match status" value="1"/>
</dbReference>
<dbReference type="GO" id="GO:0005743">
    <property type="term" value="C:mitochondrial inner membrane"/>
    <property type="evidence" value="ECO:0007669"/>
    <property type="project" value="UniProtKB-SubCell"/>
</dbReference>
<evidence type="ECO:0000313" key="6">
    <source>
        <dbReference type="EMBL" id="KAK9800781.1"/>
    </source>
</evidence>
<dbReference type="SMART" id="SM00244">
    <property type="entry name" value="PHB"/>
    <property type="match status" value="1"/>
</dbReference>
<dbReference type="InterPro" id="IPR001107">
    <property type="entry name" value="Band_7"/>
</dbReference>
<dbReference type="SUPFAM" id="SSF117892">
    <property type="entry name" value="Band 7/SPFH domain"/>
    <property type="match status" value="1"/>
</dbReference>
<comment type="subcellular location">
    <subcellularLocation>
        <location evidence="1">Mitochondrion inner membrane</location>
        <topology evidence="1">Single-pass type II membrane protein</topology>
    </subcellularLocation>
</comment>